<evidence type="ECO:0000256" key="5">
    <source>
        <dbReference type="ARBA" id="ARBA00022821"/>
    </source>
</evidence>
<feature type="coiled-coil region" evidence="7">
    <location>
        <begin position="72"/>
        <end position="113"/>
    </location>
</feature>
<comment type="caution">
    <text evidence="9">The sequence shown here is derived from an EMBL/GenBank/DDBJ whole genome shotgun (WGS) entry which is preliminary data.</text>
</comment>
<dbReference type="SUPFAM" id="SSF52058">
    <property type="entry name" value="L domain-like"/>
    <property type="match status" value="1"/>
</dbReference>
<dbReference type="GO" id="GO:0006952">
    <property type="term" value="P:defense response"/>
    <property type="evidence" value="ECO:0007669"/>
    <property type="project" value="UniProtKB-KW"/>
</dbReference>
<dbReference type="Pfam" id="PF23247">
    <property type="entry name" value="LRR_RPS2"/>
    <property type="match status" value="1"/>
</dbReference>
<dbReference type="InterPro" id="IPR003593">
    <property type="entry name" value="AAA+_ATPase"/>
</dbReference>
<keyword evidence="3" id="KW-0677">Repeat</keyword>
<gene>
    <name evidence="9" type="primary">VvCHDp000291_36</name>
    <name evidence="9" type="ORF">CK203_002998</name>
</gene>
<dbReference type="InterPro" id="IPR050905">
    <property type="entry name" value="Plant_NBS-LRR"/>
</dbReference>
<feature type="domain" description="AAA+ ATPase" evidence="8">
    <location>
        <begin position="224"/>
        <end position="358"/>
    </location>
</feature>
<evidence type="ECO:0000256" key="1">
    <source>
        <dbReference type="ARBA" id="ARBA00008894"/>
    </source>
</evidence>
<dbReference type="SMART" id="SM00382">
    <property type="entry name" value="AAA"/>
    <property type="match status" value="1"/>
</dbReference>
<dbReference type="InterPro" id="IPR042197">
    <property type="entry name" value="Apaf_helical"/>
</dbReference>
<dbReference type="Proteomes" id="UP000288805">
    <property type="component" value="Unassembled WGS sequence"/>
</dbReference>
<dbReference type="FunFam" id="1.10.8.430:FF:000003">
    <property type="entry name" value="Probable disease resistance protein At5g66910"/>
    <property type="match status" value="1"/>
</dbReference>
<dbReference type="Gene3D" id="3.40.50.300">
    <property type="entry name" value="P-loop containing nucleotide triphosphate hydrolases"/>
    <property type="match status" value="1"/>
</dbReference>
<dbReference type="PANTHER" id="PTHR33463">
    <property type="entry name" value="NB-ARC DOMAIN-CONTAINING PROTEIN-RELATED"/>
    <property type="match status" value="1"/>
</dbReference>
<dbReference type="InterPro" id="IPR058922">
    <property type="entry name" value="WHD_DRP"/>
</dbReference>
<dbReference type="Gene3D" id="3.80.10.10">
    <property type="entry name" value="Ribonuclease Inhibitor"/>
    <property type="match status" value="2"/>
</dbReference>
<evidence type="ECO:0000259" key="8">
    <source>
        <dbReference type="SMART" id="SM00382"/>
    </source>
</evidence>
<dbReference type="AlphaFoldDB" id="A0A438K793"/>
<proteinExistence type="inferred from homology"/>
<dbReference type="InterPro" id="IPR036388">
    <property type="entry name" value="WH-like_DNA-bd_sf"/>
</dbReference>
<dbReference type="FunFam" id="3.40.50.300:FF:001091">
    <property type="entry name" value="Probable disease resistance protein At1g61300"/>
    <property type="match status" value="1"/>
</dbReference>
<dbReference type="Gene3D" id="1.10.10.10">
    <property type="entry name" value="Winged helix-like DNA-binding domain superfamily/Winged helix DNA-binding domain"/>
    <property type="match status" value="1"/>
</dbReference>
<dbReference type="FunFam" id="1.10.10.10:FF:000322">
    <property type="entry name" value="Probable disease resistance protein At1g63360"/>
    <property type="match status" value="1"/>
</dbReference>
<dbReference type="InterPro" id="IPR057135">
    <property type="entry name" value="At4g27190-like_LRR"/>
</dbReference>
<reference evidence="9 10" key="1">
    <citation type="journal article" date="2018" name="PLoS Genet.">
        <title>Population sequencing reveals clonal diversity and ancestral inbreeding in the grapevine cultivar Chardonnay.</title>
        <authorList>
            <person name="Roach M.J."/>
            <person name="Johnson D.L."/>
            <person name="Bohlmann J."/>
            <person name="van Vuuren H.J."/>
            <person name="Jones S.J."/>
            <person name="Pretorius I.S."/>
            <person name="Schmidt S.A."/>
            <person name="Borneman A.R."/>
        </authorList>
    </citation>
    <scope>NUCLEOTIDE SEQUENCE [LARGE SCALE GENOMIC DNA]</scope>
    <source>
        <strain evidence="10">cv. Chardonnay</strain>
        <tissue evidence="9">Leaf</tissue>
    </source>
</reference>
<dbReference type="Pfam" id="PF23559">
    <property type="entry name" value="WHD_DRP"/>
    <property type="match status" value="1"/>
</dbReference>
<evidence type="ECO:0000256" key="6">
    <source>
        <dbReference type="ARBA" id="ARBA00022840"/>
    </source>
</evidence>
<keyword evidence="7" id="KW-0175">Coiled coil</keyword>
<dbReference type="EMBL" id="QGNW01000014">
    <property type="protein sequence ID" value="RVX17074.1"/>
    <property type="molecule type" value="Genomic_DNA"/>
</dbReference>
<comment type="similarity">
    <text evidence="1">Belongs to the disease resistance NB-LRR family.</text>
</comment>
<protein>
    <submittedName>
        <fullName evidence="9">Putative disease resistance protein</fullName>
    </submittedName>
</protein>
<keyword evidence="5" id="KW-0611">Plant defense</keyword>
<dbReference type="InterPro" id="IPR001611">
    <property type="entry name" value="Leu-rich_rpt"/>
</dbReference>
<evidence type="ECO:0000313" key="9">
    <source>
        <dbReference type="EMBL" id="RVX17074.1"/>
    </source>
</evidence>
<evidence type="ECO:0000256" key="4">
    <source>
        <dbReference type="ARBA" id="ARBA00022741"/>
    </source>
</evidence>
<dbReference type="CDD" id="cd00009">
    <property type="entry name" value="AAA"/>
    <property type="match status" value="1"/>
</dbReference>
<dbReference type="GO" id="GO:0005524">
    <property type="term" value="F:ATP binding"/>
    <property type="evidence" value="ECO:0007669"/>
    <property type="project" value="UniProtKB-KW"/>
</dbReference>
<accession>A0A438K793</accession>
<dbReference type="InterPro" id="IPR027417">
    <property type="entry name" value="P-loop_NTPase"/>
</dbReference>
<dbReference type="Gene3D" id="1.10.8.430">
    <property type="entry name" value="Helical domain of apoptotic protease-activating factors"/>
    <property type="match status" value="1"/>
</dbReference>
<evidence type="ECO:0000256" key="2">
    <source>
        <dbReference type="ARBA" id="ARBA00022614"/>
    </source>
</evidence>
<evidence type="ECO:0000256" key="3">
    <source>
        <dbReference type="ARBA" id="ARBA00022737"/>
    </source>
</evidence>
<dbReference type="PRINTS" id="PR00364">
    <property type="entry name" value="DISEASERSIST"/>
</dbReference>
<dbReference type="GO" id="GO:0043531">
    <property type="term" value="F:ADP binding"/>
    <property type="evidence" value="ECO:0007669"/>
    <property type="project" value="InterPro"/>
</dbReference>
<dbReference type="InterPro" id="IPR032675">
    <property type="entry name" value="LRR_dom_sf"/>
</dbReference>
<dbReference type="Pfam" id="PF13855">
    <property type="entry name" value="LRR_8"/>
    <property type="match status" value="1"/>
</dbReference>
<keyword evidence="4" id="KW-0547">Nucleotide-binding</keyword>
<evidence type="ECO:0000256" key="7">
    <source>
        <dbReference type="SAM" id="Coils"/>
    </source>
</evidence>
<dbReference type="SUPFAM" id="SSF52540">
    <property type="entry name" value="P-loop containing nucleoside triphosphate hydrolases"/>
    <property type="match status" value="1"/>
</dbReference>
<evidence type="ECO:0000313" key="10">
    <source>
        <dbReference type="Proteomes" id="UP000288805"/>
    </source>
</evidence>
<organism evidence="9 10">
    <name type="scientific">Vitis vinifera</name>
    <name type="common">Grape</name>
    <dbReference type="NCBI Taxonomy" id="29760"/>
    <lineage>
        <taxon>Eukaryota</taxon>
        <taxon>Viridiplantae</taxon>
        <taxon>Streptophyta</taxon>
        <taxon>Embryophyta</taxon>
        <taxon>Tracheophyta</taxon>
        <taxon>Spermatophyta</taxon>
        <taxon>Magnoliopsida</taxon>
        <taxon>eudicotyledons</taxon>
        <taxon>Gunneridae</taxon>
        <taxon>Pentapetalae</taxon>
        <taxon>rosids</taxon>
        <taxon>Vitales</taxon>
        <taxon>Vitaceae</taxon>
        <taxon>Viteae</taxon>
        <taxon>Vitis</taxon>
    </lineage>
</organism>
<sequence length="938" mass="108166">MLKFLFFFSSSSSLLGVLLKQLLFIKSTAATHRLFSFQFFTCFSTHLFSVIPSSNGLYEPNLGRRHPLVGLHRQACRLYRELEENLNSLESLTEELSNLRRDVMARVEREEKEEVPRRRRKYEVDGWLSAVQAMEEVEEILQNGCQEIQQKCLGTCPKNCRSSYRLGKTLTEKINAVTELKGKGHFDVVTDRLPCAPVDERPMGKTVGLDLMFEKVRRCLEDEQVRSIGLYGIGGVGKTTLLRKINNEYFGRSNDFDVVIWVVVSKPISIEKIQEVILKKLSTPDHNWKSSSKEEKTAEIFKLLKAKNFVILLDDMWERLDLLEVGIPHLSDQTNSRVVLTTRSERVCDEMEVQKRMRVECLTPGEAFSLFCDKVGENILNSHPDIKRLAKIVVEECKGLPLALIVIGRSMASRKTPREWEQALQVLKSYPAEFSGMGDQVFSILKFSYDHLDNDTIKSCFLYCSIFPEDHTIWNEGLIDLWIGKGFLDKFADIHKARNQGDEIIRSLKLACLLEGDVLENTCKMHDVIRDMALWLSCESGEEKHKSFVLEHVELIEAYEIVKWKEAQWISLWDSNINEGLSLSPCFLNLRTLILRNSNMKSLPIGFFQFMPVIRVLDLSENEELMELPLGICRLESLEYLNLSWTSIKMMPIELKNLTKLRCLILNYVMGLKEIPSNVISCLQNLQMFSMQHCVSLAIVTYDEVGVLQELEYLQYLSWIRISLLTVPAVQKYLTSLMLQKCVRHLVMWRCPGLKVVELPLLALQRLTVLQFYSCNDLEHVKINMGLSRGHILNSNFHNLVHVDIIGCQFLDLTWLIYAPSLEFLSVHHSHKMEEIIGSDECGDSEIEQQNLSIFSRLVELRMFDLPNLKSIYKQALPFPSLRKIYAVGCRNLRKLPLNSNSATNTLIIIAGDSSWWEELEWEDDNLKRTFTPYFKKL</sequence>
<dbReference type="PANTHER" id="PTHR33463:SF220">
    <property type="entry name" value="NB-ARC DOMAIN-CONTAINING PROTEIN"/>
    <property type="match status" value="1"/>
</dbReference>
<keyword evidence="2" id="KW-0433">Leucine-rich repeat</keyword>
<keyword evidence="6" id="KW-0067">ATP-binding</keyword>
<dbReference type="Pfam" id="PF00931">
    <property type="entry name" value="NB-ARC"/>
    <property type="match status" value="1"/>
</dbReference>
<name>A0A438K793_VITVI</name>
<dbReference type="InterPro" id="IPR002182">
    <property type="entry name" value="NB-ARC"/>
</dbReference>